<dbReference type="RefSeq" id="WP_194371082.1">
    <property type="nucleotide sequence ID" value="NZ_CP054492.1"/>
</dbReference>
<sequence>MDKYQQLEKTILDLIQNDDLVQDHYEKLKNLGLNIIKNNLHLKIDYKTLNSELLIDIKLDKTAKFMNYYDLEEIDYEIKDFEFTIENIKINNEHSGRNNIIKKLPESMKENFQDSDHKSSNKVIKTIEEQVNSILIDLENEYKNVGNKINELLENNFSDLKDNSEADIKEKLKNFIKSYKTRRTKKFVKYTIKNSIISKQREYTDKYDKLKYNLVNRFLANGKSVSFSEWRDFFVAKTLYKEKDLAVKKLLKDISNYVEGIIDEEFIQLATENYELQKEMNKRFNAEIDDIVEVDKRRLLNESWKQCKILFNRAGLSQTEFQKFQNK</sequence>
<reference evidence="1 2" key="1">
    <citation type="submission" date="2020-05" db="EMBL/GenBank/DDBJ databases">
        <title>Sulfurimonas marisnigri, sp. nov., and Sulfurimonas baltica, sp. nov., manganese oxide reducing chemolithoautotrophs of the class Epsilonproteobacteria isolated from the pelagic redoxclines of the Black and Baltic Seas and emended description of the genus Sulfurimonas.</title>
        <authorList>
            <person name="Henkel J.V."/>
            <person name="Laudan C."/>
            <person name="Werner J."/>
            <person name="Neu T."/>
            <person name="Plewe S."/>
            <person name="Sproer C."/>
            <person name="Bunk B."/>
            <person name="Schulz-Vogt H.N."/>
        </authorList>
    </citation>
    <scope>NUCLEOTIDE SEQUENCE [LARGE SCALE GENOMIC DNA]</scope>
    <source>
        <strain evidence="1 2">GD2</strain>
    </source>
</reference>
<dbReference type="Proteomes" id="UP000593994">
    <property type="component" value="Chromosome"/>
</dbReference>
<name>A0A7S7LWL8_9BACT</name>
<keyword evidence="2" id="KW-1185">Reference proteome</keyword>
<protein>
    <submittedName>
        <fullName evidence="1">Uncharacterized protein</fullName>
    </submittedName>
</protein>
<dbReference type="KEGG" id="sbal:HUE88_03405"/>
<organism evidence="1 2">
    <name type="scientific">Candidatus Sulfurimonas baltica</name>
    <dbReference type="NCBI Taxonomy" id="2740404"/>
    <lineage>
        <taxon>Bacteria</taxon>
        <taxon>Pseudomonadati</taxon>
        <taxon>Campylobacterota</taxon>
        <taxon>Epsilonproteobacteria</taxon>
        <taxon>Campylobacterales</taxon>
        <taxon>Sulfurimonadaceae</taxon>
        <taxon>Sulfurimonas</taxon>
    </lineage>
</organism>
<dbReference type="EMBL" id="CP054492">
    <property type="protein sequence ID" value="QOY52745.1"/>
    <property type="molecule type" value="Genomic_DNA"/>
</dbReference>
<proteinExistence type="predicted"/>
<evidence type="ECO:0000313" key="2">
    <source>
        <dbReference type="Proteomes" id="UP000593994"/>
    </source>
</evidence>
<accession>A0A7S7LWL8</accession>
<dbReference type="AlphaFoldDB" id="A0A7S7LWL8"/>
<evidence type="ECO:0000313" key="1">
    <source>
        <dbReference type="EMBL" id="QOY52745.1"/>
    </source>
</evidence>
<gene>
    <name evidence="1" type="ORF">HUE88_03405</name>
</gene>